<gene>
    <name evidence="4" type="ORF">GBAR_LOCUS25296</name>
</gene>
<dbReference type="AlphaFoldDB" id="A0AA35TD29"/>
<dbReference type="EMBL" id="CASHTH010003504">
    <property type="protein sequence ID" value="CAI8045734.1"/>
    <property type="molecule type" value="Genomic_DNA"/>
</dbReference>
<evidence type="ECO:0000313" key="5">
    <source>
        <dbReference type="Proteomes" id="UP001174909"/>
    </source>
</evidence>
<dbReference type="InterPro" id="IPR002110">
    <property type="entry name" value="Ankyrin_rpt"/>
</dbReference>
<feature type="repeat" description="ANK" evidence="3">
    <location>
        <begin position="170"/>
        <end position="202"/>
    </location>
</feature>
<keyword evidence="2 3" id="KW-0040">ANK repeat</keyword>
<feature type="repeat" description="ANK" evidence="3">
    <location>
        <begin position="21"/>
        <end position="53"/>
    </location>
</feature>
<dbReference type="SMART" id="SM00248">
    <property type="entry name" value="ANK"/>
    <property type="match status" value="5"/>
</dbReference>
<dbReference type="Gene3D" id="1.25.40.20">
    <property type="entry name" value="Ankyrin repeat-containing domain"/>
    <property type="match status" value="2"/>
</dbReference>
<keyword evidence="1" id="KW-0677">Repeat</keyword>
<accession>A0AA35TD29</accession>
<keyword evidence="5" id="KW-1185">Reference proteome</keyword>
<dbReference type="PROSITE" id="PS50088">
    <property type="entry name" value="ANK_REPEAT"/>
    <property type="match status" value="4"/>
</dbReference>
<dbReference type="Proteomes" id="UP001174909">
    <property type="component" value="Unassembled WGS sequence"/>
</dbReference>
<proteinExistence type="predicted"/>
<reference evidence="4" key="1">
    <citation type="submission" date="2023-03" db="EMBL/GenBank/DDBJ databases">
        <authorList>
            <person name="Steffen K."/>
            <person name="Cardenas P."/>
        </authorList>
    </citation>
    <scope>NUCLEOTIDE SEQUENCE</scope>
</reference>
<dbReference type="PROSITE" id="PS50297">
    <property type="entry name" value="ANK_REP_REGION"/>
    <property type="match status" value="4"/>
</dbReference>
<comment type="caution">
    <text evidence="4">The sequence shown here is derived from an EMBL/GenBank/DDBJ whole genome shotgun (WGS) entry which is preliminary data.</text>
</comment>
<feature type="repeat" description="ANK" evidence="3">
    <location>
        <begin position="93"/>
        <end position="117"/>
    </location>
</feature>
<sequence>EDVEQLDDLEAVWFPQDGDEDNDTALMKAAGQGHIEVVRFLVEQGADLDVRNRQDQNALMFAAAGGHLAVVVFLIDSGADVSPLGFLYSYEYGPYTPLMWAAYNGHLDVVNLLLEYGDIIDVPILQDSPWVPMAEMITADRLDVCRLAHDLEMARVLLENGAPVNAQTDVGTTALMFAAAFGHAEMVRFLVENGADIHIQNATTTQLESGRREGHQGVVDFLRSVEDAG</sequence>
<dbReference type="Pfam" id="PF12796">
    <property type="entry name" value="Ank_2"/>
    <property type="match status" value="1"/>
</dbReference>
<evidence type="ECO:0000256" key="1">
    <source>
        <dbReference type="ARBA" id="ARBA00022737"/>
    </source>
</evidence>
<feature type="repeat" description="ANK" evidence="3">
    <location>
        <begin position="54"/>
        <end position="82"/>
    </location>
</feature>
<evidence type="ECO:0000256" key="3">
    <source>
        <dbReference type="PROSITE-ProRule" id="PRU00023"/>
    </source>
</evidence>
<name>A0AA35TD29_GEOBA</name>
<dbReference type="PANTHER" id="PTHR24173">
    <property type="entry name" value="ANKYRIN REPEAT CONTAINING"/>
    <property type="match status" value="1"/>
</dbReference>
<protein>
    <submittedName>
        <fullName evidence="4">Ankyrin repeat protein R840</fullName>
    </submittedName>
</protein>
<dbReference type="SUPFAM" id="SSF48403">
    <property type="entry name" value="Ankyrin repeat"/>
    <property type="match status" value="1"/>
</dbReference>
<dbReference type="PRINTS" id="PR01415">
    <property type="entry name" value="ANKYRIN"/>
</dbReference>
<organism evidence="4 5">
    <name type="scientific">Geodia barretti</name>
    <name type="common">Barrett's horny sponge</name>
    <dbReference type="NCBI Taxonomy" id="519541"/>
    <lineage>
        <taxon>Eukaryota</taxon>
        <taxon>Metazoa</taxon>
        <taxon>Porifera</taxon>
        <taxon>Demospongiae</taxon>
        <taxon>Heteroscleromorpha</taxon>
        <taxon>Tetractinellida</taxon>
        <taxon>Astrophorina</taxon>
        <taxon>Geodiidae</taxon>
        <taxon>Geodia</taxon>
    </lineage>
</organism>
<dbReference type="InterPro" id="IPR036770">
    <property type="entry name" value="Ankyrin_rpt-contain_sf"/>
</dbReference>
<evidence type="ECO:0000313" key="4">
    <source>
        <dbReference type="EMBL" id="CAI8045734.1"/>
    </source>
</evidence>
<dbReference type="Pfam" id="PF00023">
    <property type="entry name" value="Ank"/>
    <property type="match status" value="1"/>
</dbReference>
<dbReference type="Pfam" id="PF13637">
    <property type="entry name" value="Ank_4"/>
    <property type="match status" value="1"/>
</dbReference>
<feature type="non-terminal residue" evidence="4">
    <location>
        <position position="1"/>
    </location>
</feature>
<evidence type="ECO:0000256" key="2">
    <source>
        <dbReference type="ARBA" id="ARBA00023043"/>
    </source>
</evidence>
<dbReference type="PANTHER" id="PTHR24173:SF74">
    <property type="entry name" value="ANKYRIN REPEAT DOMAIN-CONTAINING PROTEIN 16"/>
    <property type="match status" value="1"/>
</dbReference>